<gene>
    <name evidence="1" type="ORF">KIN20_014178</name>
</gene>
<name>A0AAD5MGQ6_PARTN</name>
<sequence>MERIAETAALTFHRLRHLQSRLFESMFTVFCRQCTCLSSLATQTPTFLRFIPLLHYRYPHDSYFTRDGGSLESHI</sequence>
<dbReference type="Proteomes" id="UP001196413">
    <property type="component" value="Unassembled WGS sequence"/>
</dbReference>
<keyword evidence="2" id="KW-1185">Reference proteome</keyword>
<accession>A0AAD5MGQ6</accession>
<dbReference type="EMBL" id="JAHQIW010002820">
    <property type="protein sequence ID" value="KAJ1356453.1"/>
    <property type="molecule type" value="Genomic_DNA"/>
</dbReference>
<protein>
    <submittedName>
        <fullName evidence="1">Uncharacterized protein</fullName>
    </submittedName>
</protein>
<organism evidence="1 2">
    <name type="scientific">Parelaphostrongylus tenuis</name>
    <name type="common">Meningeal worm</name>
    <dbReference type="NCBI Taxonomy" id="148309"/>
    <lineage>
        <taxon>Eukaryota</taxon>
        <taxon>Metazoa</taxon>
        <taxon>Ecdysozoa</taxon>
        <taxon>Nematoda</taxon>
        <taxon>Chromadorea</taxon>
        <taxon>Rhabditida</taxon>
        <taxon>Rhabditina</taxon>
        <taxon>Rhabditomorpha</taxon>
        <taxon>Strongyloidea</taxon>
        <taxon>Metastrongylidae</taxon>
        <taxon>Parelaphostrongylus</taxon>
    </lineage>
</organism>
<evidence type="ECO:0000313" key="1">
    <source>
        <dbReference type="EMBL" id="KAJ1356453.1"/>
    </source>
</evidence>
<evidence type="ECO:0000313" key="2">
    <source>
        <dbReference type="Proteomes" id="UP001196413"/>
    </source>
</evidence>
<dbReference type="AlphaFoldDB" id="A0AAD5MGQ6"/>
<reference evidence="1" key="1">
    <citation type="submission" date="2021-06" db="EMBL/GenBank/DDBJ databases">
        <title>Parelaphostrongylus tenuis whole genome reference sequence.</title>
        <authorList>
            <person name="Garwood T.J."/>
            <person name="Larsen P.A."/>
            <person name="Fountain-Jones N.M."/>
            <person name="Garbe J.R."/>
            <person name="Macchietto M.G."/>
            <person name="Kania S.A."/>
            <person name="Gerhold R.W."/>
            <person name="Richards J.E."/>
            <person name="Wolf T.M."/>
        </authorList>
    </citation>
    <scope>NUCLEOTIDE SEQUENCE</scope>
    <source>
        <strain evidence="1">MNPRO001-30</strain>
        <tissue evidence="1">Meninges</tissue>
    </source>
</reference>
<comment type="caution">
    <text evidence="1">The sequence shown here is derived from an EMBL/GenBank/DDBJ whole genome shotgun (WGS) entry which is preliminary data.</text>
</comment>
<proteinExistence type="predicted"/>